<evidence type="ECO:0000313" key="1">
    <source>
        <dbReference type="EMBL" id="PZN71386.1"/>
    </source>
</evidence>
<name>A0A2W4QJJ5_9GAMM</name>
<sequence length="61" mass="6795">MTDFPVSAGSQAPAWEPIPYKLLLAILPGSWSPSTALRTGFKNRILKQELGNEHNQLMRES</sequence>
<accession>A0A2W4QJJ5</accession>
<dbReference type="AlphaFoldDB" id="A0A2W4QJJ5"/>
<dbReference type="EMBL" id="QJPH01000524">
    <property type="protein sequence ID" value="PZN71386.1"/>
    <property type="molecule type" value="Genomic_DNA"/>
</dbReference>
<organism evidence="1 2">
    <name type="scientific">Candidatus Methylumidiphilus alinenensis</name>
    <dbReference type="NCBI Taxonomy" id="2202197"/>
    <lineage>
        <taxon>Bacteria</taxon>
        <taxon>Pseudomonadati</taxon>
        <taxon>Pseudomonadota</taxon>
        <taxon>Gammaproteobacteria</taxon>
        <taxon>Methylococcales</taxon>
        <taxon>Candidatus Methylumidiphilus</taxon>
    </lineage>
</organism>
<gene>
    <name evidence="1" type="ORF">DM484_26560</name>
</gene>
<dbReference type="Proteomes" id="UP000249396">
    <property type="component" value="Unassembled WGS sequence"/>
</dbReference>
<comment type="caution">
    <text evidence="1">The sequence shown here is derived from an EMBL/GenBank/DDBJ whole genome shotgun (WGS) entry which is preliminary data.</text>
</comment>
<proteinExistence type="predicted"/>
<protein>
    <submittedName>
        <fullName evidence="1">Uncharacterized protein</fullName>
    </submittedName>
</protein>
<reference evidence="1 2" key="1">
    <citation type="journal article" date="2018" name="Aquat. Microb. Ecol.">
        <title>Gammaproteobacterial methanotrophs dominate.</title>
        <authorList>
            <person name="Rissanen A.J."/>
            <person name="Saarenheimo J."/>
            <person name="Tiirola M."/>
            <person name="Peura S."/>
            <person name="Aalto S.L."/>
            <person name="Karvinen A."/>
            <person name="Nykanen H."/>
        </authorList>
    </citation>
    <scope>NUCLEOTIDE SEQUENCE [LARGE SCALE GENOMIC DNA]</scope>
    <source>
        <strain evidence="1">AMbin10</strain>
    </source>
</reference>
<evidence type="ECO:0000313" key="2">
    <source>
        <dbReference type="Proteomes" id="UP000249396"/>
    </source>
</evidence>